<proteinExistence type="inferred from homology"/>
<dbReference type="SMART" id="SM00849">
    <property type="entry name" value="Lactamase_B"/>
    <property type="match status" value="1"/>
</dbReference>
<keyword evidence="4" id="KW-1185">Reference proteome</keyword>
<sequence>METEKAAGADRRDLLKLTALVGLAGMVPVPASAQEQAALPPPARPLPTVDTRFPAEMAPGVFLVPDKRIPLVPNIGIVVGTESVLVIDCGLGIESAENVLRLARELAPGRRIILTVTHAHPEHAFGAQVFRRDARIYYNSAQRDYLQRSGQILLEGFRARILPEGHKHLLDGIELTPPDETYDTAESVIDLGGREVRLRTWGTAHSPGDQIVFLPQERILFAGDLLEERMFPIVPFFPPMIDAGDMDIARWETALNDMMRLQPRLIVPGHGNLAGIELPEAVLGYFRTMREMLAEAGPRTANLPSLLRARYATWENPEFISPALRYFQQRT</sequence>
<reference evidence="3 4" key="1">
    <citation type="submission" date="2020-08" db="EMBL/GenBank/DDBJ databases">
        <title>Genomic Encyclopedia of Type Strains, Phase IV (KMG-IV): sequencing the most valuable type-strain genomes for metagenomic binning, comparative biology and taxonomic classification.</title>
        <authorList>
            <person name="Goeker M."/>
        </authorList>
    </citation>
    <scope>NUCLEOTIDE SEQUENCE [LARGE SCALE GENOMIC DNA]</scope>
    <source>
        <strain evidence="3 4">DSM 103737</strain>
    </source>
</reference>
<evidence type="ECO:0000313" key="3">
    <source>
        <dbReference type="EMBL" id="MBB4019541.1"/>
    </source>
</evidence>
<dbReference type="PANTHER" id="PTHR42951:SF4">
    <property type="entry name" value="ACYL-COENZYME A THIOESTERASE MBLAC2"/>
    <property type="match status" value="1"/>
</dbReference>
<dbReference type="RefSeq" id="WP_246373257.1">
    <property type="nucleotide sequence ID" value="NZ_JACIEN010000007.1"/>
</dbReference>
<evidence type="ECO:0000313" key="4">
    <source>
        <dbReference type="Proteomes" id="UP000577362"/>
    </source>
</evidence>
<dbReference type="GO" id="GO:0017001">
    <property type="term" value="P:antibiotic catabolic process"/>
    <property type="evidence" value="ECO:0007669"/>
    <property type="project" value="UniProtKB-ARBA"/>
</dbReference>
<dbReference type="Pfam" id="PF00753">
    <property type="entry name" value="Lactamase_B"/>
    <property type="match status" value="1"/>
</dbReference>
<accession>A0A840C127</accession>
<gene>
    <name evidence="3" type="ORF">GGR16_004592</name>
</gene>
<dbReference type="PANTHER" id="PTHR42951">
    <property type="entry name" value="METALLO-BETA-LACTAMASE DOMAIN-CONTAINING"/>
    <property type="match status" value="1"/>
</dbReference>
<dbReference type="InterPro" id="IPR006311">
    <property type="entry name" value="TAT_signal"/>
</dbReference>
<dbReference type="GO" id="GO:0016787">
    <property type="term" value="F:hydrolase activity"/>
    <property type="evidence" value="ECO:0007669"/>
    <property type="project" value="UniProtKB-KW"/>
</dbReference>
<dbReference type="EMBL" id="JACIEN010000007">
    <property type="protein sequence ID" value="MBB4019541.1"/>
    <property type="molecule type" value="Genomic_DNA"/>
</dbReference>
<dbReference type="CDD" id="cd16282">
    <property type="entry name" value="metallo-hydrolase-like_MBL-fold"/>
    <property type="match status" value="1"/>
</dbReference>
<protein>
    <submittedName>
        <fullName evidence="3">Glyoxylase-like metal-dependent hydrolase (Beta-lactamase superfamily II)</fullName>
    </submittedName>
</protein>
<dbReference type="InterPro" id="IPR001279">
    <property type="entry name" value="Metallo-B-lactamas"/>
</dbReference>
<dbReference type="SUPFAM" id="SSF56281">
    <property type="entry name" value="Metallo-hydrolase/oxidoreductase"/>
    <property type="match status" value="1"/>
</dbReference>
<dbReference type="InterPro" id="IPR036866">
    <property type="entry name" value="RibonucZ/Hydroxyglut_hydro"/>
</dbReference>
<comment type="caution">
    <text evidence="3">The sequence shown here is derived from an EMBL/GenBank/DDBJ whole genome shotgun (WGS) entry which is preliminary data.</text>
</comment>
<dbReference type="Gene3D" id="3.60.15.10">
    <property type="entry name" value="Ribonuclease Z/Hydroxyacylglutathione hydrolase-like"/>
    <property type="match status" value="1"/>
</dbReference>
<evidence type="ECO:0000256" key="1">
    <source>
        <dbReference type="ARBA" id="ARBA00005250"/>
    </source>
</evidence>
<organism evidence="3 4">
    <name type="scientific">Chelatococcus caeni</name>
    <dbReference type="NCBI Taxonomy" id="1348468"/>
    <lineage>
        <taxon>Bacteria</taxon>
        <taxon>Pseudomonadati</taxon>
        <taxon>Pseudomonadota</taxon>
        <taxon>Alphaproteobacteria</taxon>
        <taxon>Hyphomicrobiales</taxon>
        <taxon>Chelatococcaceae</taxon>
        <taxon>Chelatococcus</taxon>
    </lineage>
</organism>
<comment type="similarity">
    <text evidence="1">Belongs to the metallo-beta-lactamase superfamily. Class-B beta-lactamase family.</text>
</comment>
<name>A0A840C127_9HYPH</name>
<dbReference type="Proteomes" id="UP000577362">
    <property type="component" value="Unassembled WGS sequence"/>
</dbReference>
<dbReference type="PROSITE" id="PS51318">
    <property type="entry name" value="TAT"/>
    <property type="match status" value="1"/>
</dbReference>
<evidence type="ECO:0000259" key="2">
    <source>
        <dbReference type="SMART" id="SM00849"/>
    </source>
</evidence>
<dbReference type="InterPro" id="IPR050855">
    <property type="entry name" value="NDM-1-like"/>
</dbReference>
<keyword evidence="3" id="KW-0378">Hydrolase</keyword>
<feature type="domain" description="Metallo-beta-lactamase" evidence="2">
    <location>
        <begin position="72"/>
        <end position="270"/>
    </location>
</feature>
<dbReference type="AlphaFoldDB" id="A0A840C127"/>